<dbReference type="Proteomes" id="UP001154322">
    <property type="component" value="Unassembled WGS sequence"/>
</dbReference>
<proteinExistence type="predicted"/>
<dbReference type="SUPFAM" id="SSF55874">
    <property type="entry name" value="ATPase domain of HSP90 chaperone/DNA topoisomerase II/histidine kinase"/>
    <property type="match status" value="1"/>
</dbReference>
<reference evidence="1" key="1">
    <citation type="submission" date="2022-06" db="EMBL/GenBank/DDBJ databases">
        <authorList>
            <person name="Dietemann V."/>
            <person name="Ory F."/>
            <person name="Dainat B."/>
            <person name="Oberhansli S."/>
        </authorList>
    </citation>
    <scope>NUCLEOTIDE SEQUENCE</scope>
    <source>
        <strain evidence="1">Ena-SAMPLE-TAB-26-04-2022-14:26:32:270-5432</strain>
    </source>
</reference>
<gene>
    <name evidence="1" type="ORF">WJ0W_003763</name>
</gene>
<dbReference type="Gene3D" id="3.30.565.10">
    <property type="entry name" value="Histidine kinase-like ATPase, C-terminal domain"/>
    <property type="match status" value="1"/>
</dbReference>
<comment type="caution">
    <text evidence="1">The sequence shown here is derived from an EMBL/GenBank/DDBJ whole genome shotgun (WGS) entry which is preliminary data.</text>
</comment>
<sequence>MKLQKEQIDLRELLEQMLVEFEPIAQEYGVHMNWQLEPASALIQVDSEKIIRALDNLLLNALKFSISRAISMFRSNPGTAI</sequence>
<protein>
    <recommendedName>
        <fullName evidence="3">Histidine kinase</fullName>
    </recommendedName>
</protein>
<dbReference type="RefSeq" id="WP_213428123.1">
    <property type="nucleotide sequence ID" value="NZ_AP031298.1"/>
</dbReference>
<keyword evidence="2" id="KW-1185">Reference proteome</keyword>
<dbReference type="InterPro" id="IPR036890">
    <property type="entry name" value="HATPase_C_sf"/>
</dbReference>
<organism evidence="1 2">
    <name type="scientific">Paenibacillus melissococcoides</name>
    <dbReference type="NCBI Taxonomy" id="2912268"/>
    <lineage>
        <taxon>Bacteria</taxon>
        <taxon>Bacillati</taxon>
        <taxon>Bacillota</taxon>
        <taxon>Bacilli</taxon>
        <taxon>Bacillales</taxon>
        <taxon>Paenibacillaceae</taxon>
        <taxon>Paenibacillus</taxon>
    </lineage>
</organism>
<dbReference type="EMBL" id="CALYLO010000005">
    <property type="protein sequence ID" value="CAH8246528.1"/>
    <property type="molecule type" value="Genomic_DNA"/>
</dbReference>
<name>A0ABN8UAG3_9BACL</name>
<evidence type="ECO:0000313" key="2">
    <source>
        <dbReference type="Proteomes" id="UP001154322"/>
    </source>
</evidence>
<evidence type="ECO:0000313" key="1">
    <source>
        <dbReference type="EMBL" id="CAH8246528.1"/>
    </source>
</evidence>
<accession>A0ABN8UAG3</accession>
<evidence type="ECO:0008006" key="3">
    <source>
        <dbReference type="Google" id="ProtNLM"/>
    </source>
</evidence>